<evidence type="ECO:0000313" key="1">
    <source>
        <dbReference type="EMBL" id="MFC1850650.1"/>
    </source>
</evidence>
<accession>A0ABV6YWV3</accession>
<dbReference type="EMBL" id="JBHPBY010000114">
    <property type="protein sequence ID" value="MFC1850650.1"/>
    <property type="molecule type" value="Genomic_DNA"/>
</dbReference>
<sequence>MKKVWISALPHDEKLMPKILGLLRKYGLDVNGHFWTDDIKKMAWTASLEEMLKHEPDLWIIVGSDQELGTDTIRYGLSLLALAVQANKGPDFPIMILNSGQKLEPEILTTPLRNAMIIDVDNPALGAKVVAQVNIPRKKSTPEFRLDIHAHQSLGLWFELGPGEQDWDGILFGTFKGEIDAHGVGEAGKLPRTAVLEYQMKGIKLQSGDKEYIAWAVRNKLTPDLSYYVRVRDMAQSILFGPFSADDELDVHKMELF</sequence>
<protein>
    <recommendedName>
        <fullName evidence="3">DAGKc domain-containing protein</fullName>
    </recommendedName>
</protein>
<keyword evidence="2" id="KW-1185">Reference proteome</keyword>
<dbReference type="Proteomes" id="UP001594351">
    <property type="component" value="Unassembled WGS sequence"/>
</dbReference>
<proteinExistence type="predicted"/>
<gene>
    <name evidence="1" type="ORF">ACFL27_10700</name>
</gene>
<comment type="caution">
    <text evidence="1">The sequence shown here is derived from an EMBL/GenBank/DDBJ whole genome shotgun (WGS) entry which is preliminary data.</text>
</comment>
<name>A0ABV6YWV3_UNCC1</name>
<evidence type="ECO:0000313" key="2">
    <source>
        <dbReference type="Proteomes" id="UP001594351"/>
    </source>
</evidence>
<evidence type="ECO:0008006" key="3">
    <source>
        <dbReference type="Google" id="ProtNLM"/>
    </source>
</evidence>
<organism evidence="1 2">
    <name type="scientific">candidate division CSSED10-310 bacterium</name>
    <dbReference type="NCBI Taxonomy" id="2855610"/>
    <lineage>
        <taxon>Bacteria</taxon>
        <taxon>Bacteria division CSSED10-310</taxon>
    </lineage>
</organism>
<reference evidence="1 2" key="1">
    <citation type="submission" date="2024-09" db="EMBL/GenBank/DDBJ databases">
        <title>Laminarin stimulates single cell rates of sulfate reduction while oxygen inhibits transcriptomic activity in coastal marine sediment.</title>
        <authorList>
            <person name="Lindsay M."/>
            <person name="Orcutt B."/>
            <person name="Emerson D."/>
            <person name="Stepanauskas R."/>
            <person name="D'Angelo T."/>
        </authorList>
    </citation>
    <scope>NUCLEOTIDE SEQUENCE [LARGE SCALE GENOMIC DNA]</scope>
    <source>
        <strain evidence="1">SAG AM-311-K15</strain>
    </source>
</reference>